<keyword evidence="2 9" id="KW-1003">Cell membrane</keyword>
<dbReference type="InterPro" id="IPR001872">
    <property type="entry name" value="Peptidase_A8"/>
</dbReference>
<comment type="similarity">
    <text evidence="1 9 10">Belongs to the peptidase A8 family.</text>
</comment>
<protein>
    <recommendedName>
        <fullName evidence="9">Lipoprotein signal peptidase</fullName>
        <ecNumber evidence="9">3.4.23.36</ecNumber>
    </recommendedName>
    <alternativeName>
        <fullName evidence="9">Prolipoprotein signal peptidase</fullName>
    </alternativeName>
    <alternativeName>
        <fullName evidence="9">Signal peptidase II</fullName>
        <shortName evidence="9">SPase II</shortName>
    </alternativeName>
</protein>
<comment type="pathway">
    <text evidence="9">Protein modification; lipoprotein biosynthesis (signal peptide cleavage).</text>
</comment>
<dbReference type="EMBL" id="JBHUDE010000157">
    <property type="protein sequence ID" value="MFD1609465.1"/>
    <property type="molecule type" value="Genomic_DNA"/>
</dbReference>
<reference evidence="12" key="1">
    <citation type="journal article" date="2019" name="Int. J. Syst. Evol. Microbiol.">
        <title>The Global Catalogue of Microorganisms (GCM) 10K type strain sequencing project: providing services to taxonomists for standard genome sequencing and annotation.</title>
        <authorList>
            <consortium name="The Broad Institute Genomics Platform"/>
            <consortium name="The Broad Institute Genome Sequencing Center for Infectious Disease"/>
            <person name="Wu L."/>
            <person name="Ma J."/>
        </authorList>
    </citation>
    <scope>NUCLEOTIDE SEQUENCE [LARGE SCALE GENOMIC DNA]</scope>
    <source>
        <strain evidence="12">CGMCC 1.12376</strain>
    </source>
</reference>
<evidence type="ECO:0000256" key="7">
    <source>
        <dbReference type="ARBA" id="ARBA00022989"/>
    </source>
</evidence>
<evidence type="ECO:0000256" key="5">
    <source>
        <dbReference type="ARBA" id="ARBA00022750"/>
    </source>
</evidence>
<evidence type="ECO:0000256" key="4">
    <source>
        <dbReference type="ARBA" id="ARBA00022692"/>
    </source>
</evidence>
<name>A0ABW4HX30_9BACI</name>
<organism evidence="11 12">
    <name type="scientific">Oceanobacillus luteolus</name>
    <dbReference type="NCBI Taxonomy" id="1274358"/>
    <lineage>
        <taxon>Bacteria</taxon>
        <taxon>Bacillati</taxon>
        <taxon>Bacillota</taxon>
        <taxon>Bacilli</taxon>
        <taxon>Bacillales</taxon>
        <taxon>Bacillaceae</taxon>
        <taxon>Oceanobacillus</taxon>
    </lineage>
</organism>
<evidence type="ECO:0000256" key="6">
    <source>
        <dbReference type="ARBA" id="ARBA00022801"/>
    </source>
</evidence>
<dbReference type="PANTHER" id="PTHR33695:SF1">
    <property type="entry name" value="LIPOPROTEIN SIGNAL PEPTIDASE"/>
    <property type="match status" value="1"/>
</dbReference>
<dbReference type="RefSeq" id="WP_379598906.1">
    <property type="nucleotide sequence ID" value="NZ_JBHUDE010000157.1"/>
</dbReference>
<keyword evidence="12" id="KW-1185">Reference proteome</keyword>
<keyword evidence="7 9" id="KW-1133">Transmembrane helix</keyword>
<comment type="catalytic activity">
    <reaction evidence="9">
        <text>Release of signal peptides from bacterial membrane prolipoproteins. Hydrolyzes -Xaa-Yaa-Zaa-|-(S,diacylglyceryl)Cys-, in which Xaa is hydrophobic (preferably Leu), and Yaa (Ala or Ser) and Zaa (Gly or Ala) have small, neutral side chains.</text>
        <dbReference type="EC" id="3.4.23.36"/>
    </reaction>
</comment>
<comment type="subcellular location">
    <subcellularLocation>
        <location evidence="9">Cell membrane</location>
        <topology evidence="9">Multi-pass membrane protein</topology>
    </subcellularLocation>
</comment>
<feature type="transmembrane region" description="Helical" evidence="9">
    <location>
        <begin position="53"/>
        <end position="72"/>
    </location>
</feature>
<evidence type="ECO:0000256" key="3">
    <source>
        <dbReference type="ARBA" id="ARBA00022670"/>
    </source>
</evidence>
<gene>
    <name evidence="9 11" type="primary">lspA</name>
    <name evidence="11" type="ORF">ACFSBH_17750</name>
</gene>
<keyword evidence="8 9" id="KW-0472">Membrane</keyword>
<keyword evidence="6 9" id="KW-0378">Hydrolase</keyword>
<evidence type="ECO:0000256" key="2">
    <source>
        <dbReference type="ARBA" id="ARBA00022475"/>
    </source>
</evidence>
<evidence type="ECO:0000256" key="1">
    <source>
        <dbReference type="ARBA" id="ARBA00006139"/>
    </source>
</evidence>
<sequence length="160" mass="18340">MLFYITAVIVLLIDQITKVLVRLNVEMYERLTWMGIELTYIENSGMAGGFFPGYARVFGVISILFVMFVFYLRRNKAWRGPIINISMGFLVGGAIGNGMDRLIFGQVTDFIVRGSGILNIADHALEIGIVLLIVHELVQWLRRRRNQESKEEYEGDEYVQ</sequence>
<keyword evidence="4 9" id="KW-0812">Transmembrane</keyword>
<evidence type="ECO:0000256" key="10">
    <source>
        <dbReference type="RuleBase" id="RU004181"/>
    </source>
</evidence>
<dbReference type="Pfam" id="PF01252">
    <property type="entry name" value="Peptidase_A8"/>
    <property type="match status" value="1"/>
</dbReference>
<comment type="function">
    <text evidence="9">This protein specifically catalyzes the removal of signal peptides from prolipoproteins.</text>
</comment>
<comment type="caution">
    <text evidence="11">The sequence shown here is derived from an EMBL/GenBank/DDBJ whole genome shotgun (WGS) entry which is preliminary data.</text>
</comment>
<keyword evidence="3 9" id="KW-0645">Protease</keyword>
<feature type="transmembrane region" description="Helical" evidence="9">
    <location>
        <begin position="124"/>
        <end position="141"/>
    </location>
</feature>
<feature type="active site" evidence="9">
    <location>
        <position position="122"/>
    </location>
</feature>
<dbReference type="PRINTS" id="PR00781">
    <property type="entry name" value="LIPOSIGPTASE"/>
</dbReference>
<feature type="transmembrane region" description="Helical" evidence="9">
    <location>
        <begin position="84"/>
        <end position="104"/>
    </location>
</feature>
<dbReference type="NCBIfam" id="TIGR00077">
    <property type="entry name" value="lspA"/>
    <property type="match status" value="1"/>
</dbReference>
<keyword evidence="5 9" id="KW-0064">Aspartyl protease</keyword>
<evidence type="ECO:0000256" key="9">
    <source>
        <dbReference type="HAMAP-Rule" id="MF_00161"/>
    </source>
</evidence>
<dbReference type="Proteomes" id="UP001597221">
    <property type="component" value="Unassembled WGS sequence"/>
</dbReference>
<dbReference type="PANTHER" id="PTHR33695">
    <property type="entry name" value="LIPOPROTEIN SIGNAL PEPTIDASE"/>
    <property type="match status" value="1"/>
</dbReference>
<accession>A0ABW4HX30</accession>
<comment type="caution">
    <text evidence="9">Lacks conserved residue(s) required for the propagation of feature annotation.</text>
</comment>
<feature type="active site" evidence="9">
    <location>
        <position position="109"/>
    </location>
</feature>
<dbReference type="GO" id="GO:0004190">
    <property type="term" value="F:aspartic-type endopeptidase activity"/>
    <property type="evidence" value="ECO:0007669"/>
    <property type="project" value="UniProtKB-EC"/>
</dbReference>
<evidence type="ECO:0000313" key="11">
    <source>
        <dbReference type="EMBL" id="MFD1609465.1"/>
    </source>
</evidence>
<proteinExistence type="inferred from homology"/>
<dbReference type="EC" id="3.4.23.36" evidence="9"/>
<evidence type="ECO:0000256" key="8">
    <source>
        <dbReference type="ARBA" id="ARBA00023136"/>
    </source>
</evidence>
<dbReference type="HAMAP" id="MF_00161">
    <property type="entry name" value="LspA"/>
    <property type="match status" value="1"/>
</dbReference>
<evidence type="ECO:0000313" key="12">
    <source>
        <dbReference type="Proteomes" id="UP001597221"/>
    </source>
</evidence>